<dbReference type="Proteomes" id="UP000179627">
    <property type="component" value="Unassembled WGS sequence"/>
</dbReference>
<keyword evidence="2" id="KW-1133">Transmembrane helix</keyword>
<accession>A0A1S1QRJ4</accession>
<keyword evidence="2" id="KW-0472">Membrane</keyword>
<protein>
    <submittedName>
        <fullName evidence="3">Uncharacterized protein</fullName>
    </submittedName>
</protein>
<dbReference type="EMBL" id="MBLM01000118">
    <property type="protein sequence ID" value="OHV36186.1"/>
    <property type="molecule type" value="Genomic_DNA"/>
</dbReference>
<evidence type="ECO:0000256" key="2">
    <source>
        <dbReference type="SAM" id="Phobius"/>
    </source>
</evidence>
<keyword evidence="4" id="KW-1185">Reference proteome</keyword>
<sequence>MMPTPLSRRAWPLLAAIVAVLGLVGAPGALPRGHGQLAPQQWSADLTPAAWSATVSRRTATVAEPVNAAAPKRGNALRPWLDAQPLLATSHHQRSEHQLLGLGAALCILVLSAAWLAARPGTAERTPHRAGGGPGSRGPPAASSR</sequence>
<evidence type="ECO:0000313" key="3">
    <source>
        <dbReference type="EMBL" id="OHV36186.1"/>
    </source>
</evidence>
<organism evidence="3 4">
    <name type="scientific">Parafrankia colletiae</name>
    <dbReference type="NCBI Taxonomy" id="573497"/>
    <lineage>
        <taxon>Bacteria</taxon>
        <taxon>Bacillati</taxon>
        <taxon>Actinomycetota</taxon>
        <taxon>Actinomycetes</taxon>
        <taxon>Frankiales</taxon>
        <taxon>Frankiaceae</taxon>
        <taxon>Parafrankia</taxon>
    </lineage>
</organism>
<evidence type="ECO:0000256" key="1">
    <source>
        <dbReference type="SAM" id="MobiDB-lite"/>
    </source>
</evidence>
<feature type="region of interest" description="Disordered" evidence="1">
    <location>
        <begin position="122"/>
        <end position="145"/>
    </location>
</feature>
<keyword evidence="2" id="KW-0812">Transmembrane</keyword>
<name>A0A1S1QRJ4_9ACTN</name>
<gene>
    <name evidence="3" type="ORF">CC117_18555</name>
</gene>
<feature type="transmembrane region" description="Helical" evidence="2">
    <location>
        <begin position="99"/>
        <end position="118"/>
    </location>
</feature>
<reference evidence="4" key="1">
    <citation type="submission" date="2016-07" db="EMBL/GenBank/DDBJ databases">
        <title>Sequence Frankia sp. strain CcI1.17.</title>
        <authorList>
            <person name="Ghodhbane-Gtari F."/>
            <person name="Swanson E."/>
            <person name="Gueddou A."/>
            <person name="Morris K."/>
            <person name="Hezbri K."/>
            <person name="Ktari A."/>
            <person name="Nouioui I."/>
            <person name="Abebe-Akele F."/>
            <person name="Simpson S."/>
            <person name="Thomas K."/>
            <person name="Gtari M."/>
            <person name="Tisa L.S."/>
            <person name="Hurst S."/>
        </authorList>
    </citation>
    <scope>NUCLEOTIDE SEQUENCE [LARGE SCALE GENOMIC DNA]</scope>
    <source>
        <strain evidence="4">Cc1.17</strain>
    </source>
</reference>
<proteinExistence type="predicted"/>
<comment type="caution">
    <text evidence="3">The sequence shown here is derived from an EMBL/GenBank/DDBJ whole genome shotgun (WGS) entry which is preliminary data.</text>
</comment>
<dbReference type="AlphaFoldDB" id="A0A1S1QRJ4"/>
<evidence type="ECO:0000313" key="4">
    <source>
        <dbReference type="Proteomes" id="UP000179627"/>
    </source>
</evidence>